<feature type="domain" description="BIG2" evidence="4">
    <location>
        <begin position="969"/>
        <end position="1050"/>
    </location>
</feature>
<dbReference type="Gene3D" id="2.60.120.1350">
    <property type="entry name" value="Protein of unknown function DUF4465"/>
    <property type="match status" value="1"/>
</dbReference>
<evidence type="ECO:0000259" key="4">
    <source>
        <dbReference type="SMART" id="SM00635"/>
    </source>
</evidence>
<dbReference type="InterPro" id="IPR027828">
    <property type="entry name" value="DUF4465"/>
</dbReference>
<dbReference type="FunFam" id="2.60.40.1080:FF:000001">
    <property type="entry name" value="Bacterial Ig-like domain, group 2"/>
    <property type="match status" value="7"/>
</dbReference>
<dbReference type="SUPFAM" id="SSF49373">
    <property type="entry name" value="Invasin/intimin cell-adhesion fragments"/>
    <property type="match status" value="6"/>
</dbReference>
<accession>A0AAU7CHL1</accession>
<keyword evidence="3" id="KW-0732">Signal</keyword>
<feature type="domain" description="BIG2" evidence="4">
    <location>
        <begin position="625"/>
        <end position="706"/>
    </location>
</feature>
<proteinExistence type="predicted"/>
<comment type="subcellular location">
    <subcellularLocation>
        <location evidence="1">Secreted</location>
    </subcellularLocation>
</comment>
<dbReference type="Gene3D" id="2.60.40.1080">
    <property type="match status" value="8"/>
</dbReference>
<dbReference type="EMBL" id="CP155447">
    <property type="protein sequence ID" value="XBH04565.1"/>
    <property type="molecule type" value="Genomic_DNA"/>
</dbReference>
<dbReference type="InterPro" id="IPR003343">
    <property type="entry name" value="Big_2"/>
</dbReference>
<feature type="domain" description="BIG2" evidence="4">
    <location>
        <begin position="711"/>
        <end position="792"/>
    </location>
</feature>
<keyword evidence="2" id="KW-0964">Secreted</keyword>
<protein>
    <submittedName>
        <fullName evidence="5">Ig-like domain-containing protein</fullName>
    </submittedName>
</protein>
<reference evidence="5" key="1">
    <citation type="submission" date="2024-05" db="EMBL/GenBank/DDBJ databases">
        <title>Planctomycetes of the genus Singulisphaera possess chitinolytic capabilities.</title>
        <authorList>
            <person name="Ivanova A."/>
        </authorList>
    </citation>
    <scope>NUCLEOTIDE SEQUENCE</scope>
    <source>
        <strain evidence="5">Ch08T</strain>
    </source>
</reference>
<evidence type="ECO:0000256" key="3">
    <source>
        <dbReference type="ARBA" id="ARBA00022729"/>
    </source>
</evidence>
<dbReference type="SUPFAM" id="SSF117074">
    <property type="entry name" value="Hypothetical protein PA1324"/>
    <property type="match status" value="1"/>
</dbReference>
<organism evidence="5">
    <name type="scientific">Singulisphaera sp. Ch08</name>
    <dbReference type="NCBI Taxonomy" id="3120278"/>
    <lineage>
        <taxon>Bacteria</taxon>
        <taxon>Pseudomonadati</taxon>
        <taxon>Planctomycetota</taxon>
        <taxon>Planctomycetia</taxon>
        <taxon>Isosphaerales</taxon>
        <taxon>Isosphaeraceae</taxon>
        <taxon>Singulisphaera</taxon>
    </lineage>
</organism>
<gene>
    <name evidence="5" type="ORF">V5E97_00710</name>
</gene>
<dbReference type="Pfam" id="PF14717">
    <property type="entry name" value="DUF4465"/>
    <property type="match status" value="1"/>
</dbReference>
<sequence length="1211" mass="121117">MTILARALLRADGVWGRRAKRHRTTRFRPLLGLEPLEDRQLLATSVATFESFGLAPNTYVNNAGPSGEFVDAGNAFNNDFSPDFGGIWSGWAISNSTDTTTSGYTNQYSAITGSGADGSQTYGVAFTFGGAADPFHPAGSFVNLPDGATPVSIEVTNTTYAYLSMLNGDFSVSAFAAGDFFRLTIEGYTGPDGTGTKVGEVDFDLANFLGSNHYIINTWQTVDLAPLSGAGSLQFGLESSQNHPLYGMNTAAFFAADNLTVSTPSGAAGGVVFNDLDGDGTQDSGEGGLQGWVVELYSGATLVATSSPTDSAGNYSLPEVAPGTYTLRQVPQAGFSQTLPVAPGVYNVTITDGGNLTGLDFGNAPLTLTNLVVTPANPSLAKGLSQQFIATGTYSDQSTRDLTTQVVWASSTQATATINAGGLASGAGLGTSTITATLGSVVGTTDLTVTAPVVVSIAVTPANPSLAKGLSQQFTATGTYSDQTTQDLTAQVIWASSTQATATINAGGLASGAGLGTSTITAMLGGVSGSSVLTVTAPVVVSIAVTPATSSVAKGLSQQFTATGTYSDQTTQDLTGQVAWASSEQSTATINAGGLASGAGLGTSTITATLGSVIGTTDLTVTAPLLVSIAVTPAAPNVAKGQSQQFTATGTYTDQTTQDLTAQVIWASSTQSTATINTGGLASGAGLGTSTITAMLSGVSGSSVLTVTAPVVVSIAVAPAAPSVAKGLSQQFTATGTYSDLTTQDLTGQVAWASSTQATATITSGGLAIGAGLGTSTITATLGSVIGTTDLTVTAPVVVSIAVASANPSVAKGLSQQFTATGTYSDQTTQDVTAQVIWSSSTPSTATIASGGLAIGAGLGTSTITAMLGGVSGSSVLTVTAPVVVSIAVAPTAPSVAKGLSQQFRATGTYSDQTTQDLTGQVAWASGTPSIATITAGGLAGGADLGTSTITATLGGVSGTSVLTVTAARLVSIVVGPQDVSVEMGQTSQLAAVGVYTDGSTRSLTGQVAWVSANNAVATISNSGLASGLAAGTATVTAALNGVRGTAALRVTPTAPPVPNQTSPVTLTSLRVERVNLGATPRLRNVKALVAGFSGPLSETAAQNLAAYAVSSGRLIRAIGGPRIVFEGSVTFARAIYDAPRNRVILIPARATRLPRIERLRVDVSRLTDPQDRPINNGRNFEAVATPRGLLASPVASPAALSAAAVDAYFS</sequence>
<dbReference type="AlphaFoldDB" id="A0AAU7CHL1"/>
<dbReference type="SMART" id="SM00635">
    <property type="entry name" value="BID_2"/>
    <property type="match status" value="8"/>
</dbReference>
<dbReference type="GO" id="GO:0005576">
    <property type="term" value="C:extracellular region"/>
    <property type="evidence" value="ECO:0007669"/>
    <property type="project" value="UniProtKB-SubCell"/>
</dbReference>
<evidence type="ECO:0000256" key="1">
    <source>
        <dbReference type="ARBA" id="ARBA00004613"/>
    </source>
</evidence>
<dbReference type="InterPro" id="IPR013783">
    <property type="entry name" value="Ig-like_fold"/>
</dbReference>
<evidence type="ECO:0000256" key="2">
    <source>
        <dbReference type="ARBA" id="ARBA00022525"/>
    </source>
</evidence>
<feature type="domain" description="BIG2" evidence="4">
    <location>
        <begin position="453"/>
        <end position="534"/>
    </location>
</feature>
<dbReference type="Pfam" id="PF17210">
    <property type="entry name" value="SdrD_B"/>
    <property type="match status" value="1"/>
</dbReference>
<feature type="domain" description="BIG2" evidence="4">
    <location>
        <begin position="883"/>
        <end position="964"/>
    </location>
</feature>
<name>A0AAU7CHL1_9BACT</name>
<dbReference type="RefSeq" id="WP_406697341.1">
    <property type="nucleotide sequence ID" value="NZ_CP155447.1"/>
</dbReference>
<evidence type="ECO:0000313" key="5">
    <source>
        <dbReference type="EMBL" id="XBH04565.1"/>
    </source>
</evidence>
<feature type="domain" description="BIG2" evidence="4">
    <location>
        <begin position="797"/>
        <end position="878"/>
    </location>
</feature>
<feature type="domain" description="BIG2" evidence="4">
    <location>
        <begin position="539"/>
        <end position="620"/>
    </location>
</feature>
<feature type="domain" description="BIG2" evidence="4">
    <location>
        <begin position="367"/>
        <end position="448"/>
    </location>
</feature>
<dbReference type="InterPro" id="IPR033764">
    <property type="entry name" value="Sdr_B"/>
</dbReference>
<dbReference type="InterPro" id="IPR008964">
    <property type="entry name" value="Invasin/intimin_cell_adhesion"/>
</dbReference>
<dbReference type="Pfam" id="PF02368">
    <property type="entry name" value="Big_2"/>
    <property type="match status" value="8"/>
</dbReference>
<dbReference type="Gene3D" id="2.60.40.10">
    <property type="entry name" value="Immunoglobulins"/>
    <property type="match status" value="1"/>
</dbReference>